<gene>
    <name evidence="2" type="ORF">Cgig2_024570</name>
</gene>
<dbReference type="PANTHER" id="PTHR33710:SF78">
    <property type="entry name" value="ENDONUCLEASE_EXONUCLEASE_PHOSPHATASE DOMAIN-CONTAINING PROTEIN"/>
    <property type="match status" value="1"/>
</dbReference>
<sequence length="280" mass="32423">MVIGDFNTVLYIQDRLGGAEVQDNEVREYAECIEHCELTEIRSFGSYYSWSNKGRNGKRLWSRIVRAFTNLEQYNIFEFAQVGYIMEGISDHCSLKITIYKSPRTTHSFKYCDMWSKDLQFQNIVRNAIQRRKAVSISAQELTKATAITECSQVQGYSQTARHNWSIFKASCIMNHLMRNYRSKRKPRGVYLHILDSSIKLIRQQSKLEWINNGDECIKLFFAKIKQRKQANYIYSINDATGLRVDGFPAVAKVSGNPHNSKQIKQNGLQAPSREDYSKS</sequence>
<evidence type="ECO:0000256" key="1">
    <source>
        <dbReference type="SAM" id="MobiDB-lite"/>
    </source>
</evidence>
<dbReference type="Proteomes" id="UP001153076">
    <property type="component" value="Unassembled WGS sequence"/>
</dbReference>
<dbReference type="InterPro" id="IPR036691">
    <property type="entry name" value="Endo/exonu/phosph_ase_sf"/>
</dbReference>
<evidence type="ECO:0000313" key="3">
    <source>
        <dbReference type="Proteomes" id="UP001153076"/>
    </source>
</evidence>
<dbReference type="SUPFAM" id="SSF56219">
    <property type="entry name" value="DNase I-like"/>
    <property type="match status" value="1"/>
</dbReference>
<dbReference type="EMBL" id="JAKOGI010004615">
    <property type="protein sequence ID" value="KAJ8419677.1"/>
    <property type="molecule type" value="Genomic_DNA"/>
</dbReference>
<evidence type="ECO:0008006" key="4">
    <source>
        <dbReference type="Google" id="ProtNLM"/>
    </source>
</evidence>
<organism evidence="2 3">
    <name type="scientific">Carnegiea gigantea</name>
    <dbReference type="NCBI Taxonomy" id="171969"/>
    <lineage>
        <taxon>Eukaryota</taxon>
        <taxon>Viridiplantae</taxon>
        <taxon>Streptophyta</taxon>
        <taxon>Embryophyta</taxon>
        <taxon>Tracheophyta</taxon>
        <taxon>Spermatophyta</taxon>
        <taxon>Magnoliopsida</taxon>
        <taxon>eudicotyledons</taxon>
        <taxon>Gunneridae</taxon>
        <taxon>Pentapetalae</taxon>
        <taxon>Caryophyllales</taxon>
        <taxon>Cactineae</taxon>
        <taxon>Cactaceae</taxon>
        <taxon>Cactoideae</taxon>
        <taxon>Echinocereeae</taxon>
        <taxon>Carnegiea</taxon>
    </lineage>
</organism>
<feature type="region of interest" description="Disordered" evidence="1">
    <location>
        <begin position="256"/>
        <end position="280"/>
    </location>
</feature>
<proteinExistence type="predicted"/>
<evidence type="ECO:0000313" key="2">
    <source>
        <dbReference type="EMBL" id="KAJ8419677.1"/>
    </source>
</evidence>
<dbReference type="Gene3D" id="3.60.10.10">
    <property type="entry name" value="Endonuclease/exonuclease/phosphatase"/>
    <property type="match status" value="1"/>
</dbReference>
<dbReference type="PANTHER" id="PTHR33710">
    <property type="entry name" value="BNAC02G09200D PROTEIN"/>
    <property type="match status" value="1"/>
</dbReference>
<accession>A0A9Q1GFS3</accession>
<feature type="compositionally biased region" description="Polar residues" evidence="1">
    <location>
        <begin position="257"/>
        <end position="270"/>
    </location>
</feature>
<keyword evidence="3" id="KW-1185">Reference proteome</keyword>
<comment type="caution">
    <text evidence="2">The sequence shown here is derived from an EMBL/GenBank/DDBJ whole genome shotgun (WGS) entry which is preliminary data.</text>
</comment>
<protein>
    <recommendedName>
        <fullName evidence="4">Endonuclease/exonuclease/phosphatase domain-containing protein</fullName>
    </recommendedName>
</protein>
<name>A0A9Q1GFS3_9CARY</name>
<dbReference type="AlphaFoldDB" id="A0A9Q1GFS3"/>
<dbReference type="OrthoDB" id="1747765at2759"/>
<reference evidence="2" key="1">
    <citation type="submission" date="2022-04" db="EMBL/GenBank/DDBJ databases">
        <title>Carnegiea gigantea Genome sequencing and assembly v2.</title>
        <authorList>
            <person name="Copetti D."/>
            <person name="Sanderson M.J."/>
            <person name="Burquez A."/>
            <person name="Wojciechowski M.F."/>
        </authorList>
    </citation>
    <scope>NUCLEOTIDE SEQUENCE</scope>
    <source>
        <strain evidence="2">SGP5-SGP5p</strain>
        <tissue evidence="2">Aerial part</tissue>
    </source>
</reference>